<evidence type="ECO:0000313" key="11">
    <source>
        <dbReference type="Proteomes" id="UP000005220"/>
    </source>
</evidence>
<reference evidence="10 11" key="1">
    <citation type="journal article" date="2011" name="Proc. Natl. Acad. Sci. U.S.A.">
        <title>Evolutionary erosion of yeast sex chromosomes by mating-type switching accidents.</title>
        <authorList>
            <person name="Gordon J.L."/>
            <person name="Armisen D."/>
            <person name="Proux-Wera E."/>
            <person name="Oheigeartaigh S.S."/>
            <person name="Byrne K.P."/>
            <person name="Wolfe K.H."/>
        </authorList>
    </citation>
    <scope>NUCLEOTIDE SEQUENCE [LARGE SCALE GENOMIC DNA]</scope>
    <source>
        <strain evidence="11">ATCC 22294 / BCRC 22015 / CBS 2517 / CECT 1963 / NBRC 1671 / NRRL Y-8276</strain>
    </source>
</reference>
<dbReference type="GO" id="GO:0008270">
    <property type="term" value="F:zinc ion binding"/>
    <property type="evidence" value="ECO:0007669"/>
    <property type="project" value="EnsemblFungi"/>
</dbReference>
<comment type="subcellular location">
    <subcellularLocation>
        <location evidence="1">Nucleus</location>
    </subcellularLocation>
</comment>
<dbReference type="SUPFAM" id="SSF57701">
    <property type="entry name" value="Zn2/Cys6 DNA-binding domain"/>
    <property type="match status" value="1"/>
</dbReference>
<keyword evidence="7" id="KW-0539">Nucleus</keyword>
<dbReference type="OrthoDB" id="2399539at2759"/>
<dbReference type="InterPro" id="IPR001138">
    <property type="entry name" value="Zn2Cys6_DnaBD"/>
</dbReference>
<dbReference type="GO" id="GO:0045944">
    <property type="term" value="P:positive regulation of transcription by RNA polymerase II"/>
    <property type="evidence" value="ECO:0007669"/>
    <property type="project" value="EnsemblFungi"/>
</dbReference>
<dbReference type="SUPFAM" id="SSF57959">
    <property type="entry name" value="Leucine zipper domain"/>
    <property type="match status" value="1"/>
</dbReference>
<dbReference type="Pfam" id="PF00172">
    <property type="entry name" value="Zn_clus"/>
    <property type="match status" value="1"/>
</dbReference>
<evidence type="ECO:0000256" key="3">
    <source>
        <dbReference type="ARBA" id="ARBA00022833"/>
    </source>
</evidence>
<dbReference type="PROSITE" id="PS50048">
    <property type="entry name" value="ZN2_CY6_FUNGAL_2"/>
    <property type="match status" value="1"/>
</dbReference>
<sequence length="864" mass="97503">MGNTKGENRVSKTACKKCSKETPHLGIPKSRSACKRCRAKKIKCDQEFPSCGKCAKVNEPCVSIDPATGEDIPRSYVLFLEDRLSAMMRRLKEFGVDPAQIKGNIPATSNDDPCNLKMYKNAKKNNRKGGFHLNDDLLASFLIKKGKTLKREPDNQQAISPSTNMEPITSLPETGSSVEYDTKPLEFQESNDHFSKLGSSKMDEANSFLGDSSGISFAKLVLTAANFSPESLHNEADEEIEQNLSNLVSGEAIESSLKFAPLDLPTREEAERWIVRFFIDTNSQLPIFHRELFLKKYFEPVYGPWNPEISLVSDSNKINTAFELPESMLDSARADEDDINIDPSIPWYNTWETLKNMGETIKLPSRLKKPFFFLNIVFAIGHSTQVLLADTRKVVTFKKRALHFSNVVFSSNDRLEALAGTLLLADYSIMRPSVPGVWYLMGSVLRLTVDLGLHSEILNSNYDPFTREIRRRLFWSVYALDRQVCSYFGRPFGIPEENITTRYPSILDDSVIVAKNFVLDDYSDATSQCASSKVIAMAMFKVRKIQADIVKILYAPNSELPRGFSDFEQWRDSARNKLDKWYSIEVPKSFDAMNCKFNIFFFDLNYHYSKLILYGLAPKCPVLNEKAFQIVLESSKGTIDVFDGLCNKQKLTYTWVAVHNIFMTGMTYLYVTYYANKTFNENEETVKEYTAKVLNVLRNLIGTCNAAKNCYKMYKTLSAVVVSLKYGSNKNVKNIDAKVTDENDPPNAELFSTIPDISMDNFDIPLEEFFTELEKVSANNLNTGTEQSLVMTDPLLSTGTVPNVPKLDANSFDAASLQGNEDNNLVNLLYQATSHSLWDDFFVKGNGVNSNDMEMHIAHFNGSL</sequence>
<dbReference type="CDD" id="cd00067">
    <property type="entry name" value="GAL4"/>
    <property type="match status" value="1"/>
</dbReference>
<dbReference type="KEGG" id="kaf:KAFR_0J00690"/>
<dbReference type="EMBL" id="HE650830">
    <property type="protein sequence ID" value="CCF60137.1"/>
    <property type="molecule type" value="Genomic_DNA"/>
</dbReference>
<dbReference type="GO" id="GO:1900399">
    <property type="term" value="P:positive regulation of pyrimidine nucleotide biosynthetic process"/>
    <property type="evidence" value="ECO:0007669"/>
    <property type="project" value="EnsemblFungi"/>
</dbReference>
<dbReference type="InterPro" id="IPR036864">
    <property type="entry name" value="Zn2-C6_fun-type_DNA-bd_sf"/>
</dbReference>
<dbReference type="InParanoid" id="H2B0I7"/>
<dbReference type="CDD" id="cd14723">
    <property type="entry name" value="ZIP_Ppr1"/>
    <property type="match status" value="1"/>
</dbReference>
<dbReference type="Proteomes" id="UP000005220">
    <property type="component" value="Chromosome 10"/>
</dbReference>
<dbReference type="STRING" id="1071382.H2B0I7"/>
<dbReference type="GeneID" id="13883787"/>
<dbReference type="PANTHER" id="PTHR47782:SF1">
    <property type="entry name" value="PYRIMIDINE PATHWAY REGULATORY PROTEIN 1"/>
    <property type="match status" value="1"/>
</dbReference>
<feature type="domain" description="Zn(2)-C6 fungal-type" evidence="9">
    <location>
        <begin position="33"/>
        <end position="63"/>
    </location>
</feature>
<dbReference type="InterPro" id="IPR007219">
    <property type="entry name" value="XnlR_reg_dom"/>
</dbReference>
<dbReference type="FunCoup" id="H2B0I7">
    <property type="interactions" value="235"/>
</dbReference>
<keyword evidence="3" id="KW-0862">Zinc</keyword>
<feature type="region of interest" description="Disordered" evidence="8">
    <location>
        <begin position="149"/>
        <end position="178"/>
    </location>
</feature>
<keyword evidence="5" id="KW-0238">DNA-binding</keyword>
<dbReference type="CDD" id="cd12148">
    <property type="entry name" value="fungal_TF_MHR"/>
    <property type="match status" value="1"/>
</dbReference>
<dbReference type="GO" id="GO:0000981">
    <property type="term" value="F:DNA-binding transcription factor activity, RNA polymerase II-specific"/>
    <property type="evidence" value="ECO:0007669"/>
    <property type="project" value="EnsemblFungi"/>
</dbReference>
<dbReference type="SMART" id="SM00906">
    <property type="entry name" value="Fungal_trans"/>
    <property type="match status" value="1"/>
</dbReference>
<dbReference type="eggNOG" id="ENOG502QR1M">
    <property type="taxonomic scope" value="Eukaryota"/>
</dbReference>
<evidence type="ECO:0000256" key="8">
    <source>
        <dbReference type="SAM" id="MobiDB-lite"/>
    </source>
</evidence>
<dbReference type="GO" id="GO:0043565">
    <property type="term" value="F:sequence-specific DNA binding"/>
    <property type="evidence" value="ECO:0007669"/>
    <property type="project" value="EnsemblFungi"/>
</dbReference>
<keyword evidence="11" id="KW-1185">Reference proteome</keyword>
<evidence type="ECO:0000313" key="10">
    <source>
        <dbReference type="EMBL" id="CCF60137.1"/>
    </source>
</evidence>
<dbReference type="Gene3D" id="4.10.240.10">
    <property type="entry name" value="Zn(2)-C6 fungal-type DNA-binding domain"/>
    <property type="match status" value="1"/>
</dbReference>
<evidence type="ECO:0000256" key="2">
    <source>
        <dbReference type="ARBA" id="ARBA00022723"/>
    </source>
</evidence>
<dbReference type="InterPro" id="IPR052202">
    <property type="entry name" value="Yeast_MetPath_Reg"/>
</dbReference>
<evidence type="ECO:0000256" key="1">
    <source>
        <dbReference type="ARBA" id="ARBA00004123"/>
    </source>
</evidence>
<organism evidence="10 11">
    <name type="scientific">Kazachstania africana (strain ATCC 22294 / BCRC 22015 / CBS 2517 / CECT 1963 / NBRC 1671 / NRRL Y-8276)</name>
    <name type="common">Yeast</name>
    <name type="synonym">Kluyveromyces africanus</name>
    <dbReference type="NCBI Taxonomy" id="1071382"/>
    <lineage>
        <taxon>Eukaryota</taxon>
        <taxon>Fungi</taxon>
        <taxon>Dikarya</taxon>
        <taxon>Ascomycota</taxon>
        <taxon>Saccharomycotina</taxon>
        <taxon>Saccharomycetes</taxon>
        <taxon>Saccharomycetales</taxon>
        <taxon>Saccharomycetaceae</taxon>
        <taxon>Kazachstania</taxon>
    </lineage>
</organism>
<evidence type="ECO:0000256" key="6">
    <source>
        <dbReference type="ARBA" id="ARBA00023163"/>
    </source>
</evidence>
<dbReference type="InterPro" id="IPR046347">
    <property type="entry name" value="bZIP_sf"/>
</dbReference>
<dbReference type="AlphaFoldDB" id="H2B0I7"/>
<dbReference type="RefSeq" id="XP_003959272.1">
    <property type="nucleotide sequence ID" value="XM_003959223.1"/>
</dbReference>
<evidence type="ECO:0000256" key="4">
    <source>
        <dbReference type="ARBA" id="ARBA00023015"/>
    </source>
</evidence>
<dbReference type="GO" id="GO:0005634">
    <property type="term" value="C:nucleus"/>
    <property type="evidence" value="ECO:0007669"/>
    <property type="project" value="UniProtKB-SubCell"/>
</dbReference>
<keyword evidence="4" id="KW-0805">Transcription regulation</keyword>
<evidence type="ECO:0000256" key="7">
    <source>
        <dbReference type="ARBA" id="ARBA00023242"/>
    </source>
</evidence>
<evidence type="ECO:0000256" key="5">
    <source>
        <dbReference type="ARBA" id="ARBA00023125"/>
    </source>
</evidence>
<dbReference type="PANTHER" id="PTHR47782">
    <property type="entry name" value="ZN(II)2CYS6 TRANSCRIPTION FACTOR (EUROFUNG)-RELATED"/>
    <property type="match status" value="1"/>
</dbReference>
<evidence type="ECO:0000259" key="9">
    <source>
        <dbReference type="PROSITE" id="PS50048"/>
    </source>
</evidence>
<dbReference type="PROSITE" id="PS00463">
    <property type="entry name" value="ZN2_CY6_FUNGAL_1"/>
    <property type="match status" value="1"/>
</dbReference>
<proteinExistence type="predicted"/>
<dbReference type="SMART" id="SM00066">
    <property type="entry name" value="GAL4"/>
    <property type="match status" value="1"/>
</dbReference>
<protein>
    <recommendedName>
        <fullName evidence="9">Zn(2)-C6 fungal-type domain-containing protein</fullName>
    </recommendedName>
</protein>
<dbReference type="GO" id="GO:0006351">
    <property type="term" value="P:DNA-templated transcription"/>
    <property type="evidence" value="ECO:0007669"/>
    <property type="project" value="InterPro"/>
</dbReference>
<dbReference type="Pfam" id="PF04082">
    <property type="entry name" value="Fungal_trans"/>
    <property type="match status" value="1"/>
</dbReference>
<keyword evidence="2" id="KW-0479">Metal-binding</keyword>
<feature type="compositionally biased region" description="Polar residues" evidence="8">
    <location>
        <begin position="155"/>
        <end position="178"/>
    </location>
</feature>
<keyword evidence="6" id="KW-0804">Transcription</keyword>
<accession>H2B0I7</accession>
<name>H2B0I7_KAZAF</name>
<gene>
    <name evidence="10" type="primary">KAFR0J00690</name>
    <name evidence="10" type="ORF">KAFR_0J00690</name>
</gene>
<dbReference type="HOGENOM" id="CLU_004517_1_1_1"/>